<comment type="caution">
    <text evidence="2">The sequence shown here is derived from an EMBL/GenBank/DDBJ whole genome shotgun (WGS) entry which is preliminary data.</text>
</comment>
<proteinExistence type="predicted"/>
<dbReference type="CDD" id="cd05266">
    <property type="entry name" value="SDR_a4"/>
    <property type="match status" value="1"/>
</dbReference>
<feature type="domain" description="NAD-dependent epimerase/dehydratase" evidence="1">
    <location>
        <begin position="15"/>
        <end position="219"/>
    </location>
</feature>
<dbReference type="Gene3D" id="3.40.50.720">
    <property type="entry name" value="NAD(P)-binding Rossmann-like Domain"/>
    <property type="match status" value="1"/>
</dbReference>
<evidence type="ECO:0000313" key="2">
    <source>
        <dbReference type="EMBL" id="MBZ1349296.1"/>
    </source>
</evidence>
<dbReference type="InterPro" id="IPR051783">
    <property type="entry name" value="NAD(P)-dependent_oxidoreduct"/>
</dbReference>
<organism evidence="2 3">
    <name type="scientific">Zwartia hollandica</name>
    <dbReference type="NCBI Taxonomy" id="324606"/>
    <lineage>
        <taxon>Bacteria</taxon>
        <taxon>Pseudomonadati</taxon>
        <taxon>Pseudomonadota</taxon>
        <taxon>Betaproteobacteria</taxon>
        <taxon>Burkholderiales</taxon>
        <taxon>Alcaligenaceae</taxon>
        <taxon>Zwartia</taxon>
    </lineage>
</organism>
<dbReference type="InterPro" id="IPR036291">
    <property type="entry name" value="NAD(P)-bd_dom_sf"/>
</dbReference>
<sequence length="296" mass="31934">MKSSHSDPLANAKILIAGCGDLGIRLAHQLGVFNATQVIGFRRTPLTTAAMPKNFEWLSADLTRTETLQTLPKDITHLVFAAAPGARTPADYQAVYLHGLQQTILACASPELRRIVFISSSAVYSDQEDRWVDENTPTAPKGFNGEVLCEAEQWLSGYGLSHQIQTISLRLSGIYGPGRNFLLDRLRLGQASAPLGDSHWVNRIHVEDAAAAILHMLSLQNPDSVYIVSDSTPLPMRALYEALAQAVGGPCPPVGPAPAMVGSKRLSNARLVATGFKLKWPDSRDGYAAAIAKPDN</sequence>
<dbReference type="GO" id="GO:0004029">
    <property type="term" value="F:aldehyde dehydrogenase (NAD+) activity"/>
    <property type="evidence" value="ECO:0007669"/>
    <property type="project" value="TreeGrafter"/>
</dbReference>
<dbReference type="GO" id="GO:0005737">
    <property type="term" value="C:cytoplasm"/>
    <property type="evidence" value="ECO:0007669"/>
    <property type="project" value="TreeGrafter"/>
</dbReference>
<protein>
    <submittedName>
        <fullName evidence="2">SDR family oxidoreductase</fullName>
    </submittedName>
</protein>
<dbReference type="EMBL" id="JAHXRI010000001">
    <property type="protein sequence ID" value="MBZ1349296.1"/>
    <property type="molecule type" value="Genomic_DNA"/>
</dbReference>
<dbReference type="SUPFAM" id="SSF51735">
    <property type="entry name" value="NAD(P)-binding Rossmann-fold domains"/>
    <property type="match status" value="1"/>
</dbReference>
<dbReference type="AlphaFoldDB" id="A0A953T3E7"/>
<keyword evidence="3" id="KW-1185">Reference proteome</keyword>
<dbReference type="RefSeq" id="WP_259659703.1">
    <property type="nucleotide sequence ID" value="NZ_JAHXRI010000001.1"/>
</dbReference>
<accession>A0A953T3E7</accession>
<dbReference type="InterPro" id="IPR001509">
    <property type="entry name" value="Epimerase_deHydtase"/>
</dbReference>
<dbReference type="Pfam" id="PF01370">
    <property type="entry name" value="Epimerase"/>
    <property type="match status" value="1"/>
</dbReference>
<evidence type="ECO:0000259" key="1">
    <source>
        <dbReference type="Pfam" id="PF01370"/>
    </source>
</evidence>
<reference evidence="2" key="1">
    <citation type="submission" date="2021-07" db="EMBL/GenBank/DDBJ databases">
        <title>New genus and species of the family Alcaligenaceae.</title>
        <authorList>
            <person name="Hahn M.W."/>
        </authorList>
    </citation>
    <scope>NUCLEOTIDE SEQUENCE</scope>
    <source>
        <strain evidence="2">LF4-65</strain>
    </source>
</reference>
<dbReference type="PANTHER" id="PTHR48079:SF6">
    <property type="entry name" value="NAD(P)-BINDING DOMAIN-CONTAINING PROTEIN-RELATED"/>
    <property type="match status" value="1"/>
</dbReference>
<evidence type="ECO:0000313" key="3">
    <source>
        <dbReference type="Proteomes" id="UP000739565"/>
    </source>
</evidence>
<gene>
    <name evidence="2" type="ORF">KZZ10_01430</name>
</gene>
<name>A0A953T3E7_9BURK</name>
<dbReference type="Proteomes" id="UP000739565">
    <property type="component" value="Unassembled WGS sequence"/>
</dbReference>
<dbReference type="PANTHER" id="PTHR48079">
    <property type="entry name" value="PROTEIN YEEZ"/>
    <property type="match status" value="1"/>
</dbReference>